<keyword evidence="2 6" id="KW-0808">Transferase</keyword>
<feature type="region of interest" description="Disordered" evidence="3">
    <location>
        <begin position="230"/>
        <end position="252"/>
    </location>
</feature>
<evidence type="ECO:0000259" key="5">
    <source>
        <dbReference type="Pfam" id="PF17837"/>
    </source>
</evidence>
<comment type="similarity">
    <text evidence="1">Belongs to the P-Pant transferase superfamily. Gsp/Sfp/HetI/AcpT family.</text>
</comment>
<protein>
    <submittedName>
        <fullName evidence="6">4'-phosphopantetheinyl transferase superfamily protein</fullName>
    </submittedName>
</protein>
<dbReference type="SUPFAM" id="SSF56214">
    <property type="entry name" value="4'-phosphopantetheinyl transferase"/>
    <property type="match status" value="2"/>
</dbReference>
<feature type="compositionally biased region" description="Polar residues" evidence="3">
    <location>
        <begin position="243"/>
        <end position="252"/>
    </location>
</feature>
<dbReference type="InterPro" id="IPR037143">
    <property type="entry name" value="4-PPantetheinyl_Trfase_dom_sf"/>
</dbReference>
<dbReference type="RefSeq" id="WP_206644933.1">
    <property type="nucleotide sequence ID" value="NZ_CP071247.1"/>
</dbReference>
<reference evidence="6 7" key="1">
    <citation type="submission" date="2021-03" db="EMBL/GenBank/DDBJ databases">
        <title>Genome sequencing of Marinobacter sp. LPB0319.</title>
        <authorList>
            <person name="Kim J."/>
        </authorList>
    </citation>
    <scope>NUCLEOTIDE SEQUENCE [LARGE SCALE GENOMIC DNA]</scope>
    <source>
        <strain evidence="6 7">LPB0319</strain>
    </source>
</reference>
<dbReference type="EMBL" id="CP071247">
    <property type="protein sequence ID" value="QSP95696.1"/>
    <property type="molecule type" value="Genomic_DNA"/>
</dbReference>
<organism evidence="6 7">
    <name type="scientific">Marinobacter salinisoli</name>
    <dbReference type="NCBI Taxonomy" id="2769486"/>
    <lineage>
        <taxon>Bacteria</taxon>
        <taxon>Pseudomonadati</taxon>
        <taxon>Pseudomonadota</taxon>
        <taxon>Gammaproteobacteria</taxon>
        <taxon>Pseudomonadales</taxon>
        <taxon>Marinobacteraceae</taxon>
        <taxon>Marinobacter</taxon>
    </lineage>
</organism>
<dbReference type="InterPro" id="IPR008278">
    <property type="entry name" value="4-PPantetheinyl_Trfase_dom"/>
</dbReference>
<evidence type="ECO:0000313" key="7">
    <source>
        <dbReference type="Proteomes" id="UP000663555"/>
    </source>
</evidence>
<dbReference type="InterPro" id="IPR041354">
    <property type="entry name" value="4PPT_N"/>
</dbReference>
<evidence type="ECO:0000256" key="1">
    <source>
        <dbReference type="ARBA" id="ARBA00010990"/>
    </source>
</evidence>
<feature type="domain" description="4'-phosphopantetheinyl transferase" evidence="4">
    <location>
        <begin position="110"/>
        <end position="179"/>
    </location>
</feature>
<dbReference type="InterPro" id="IPR050559">
    <property type="entry name" value="P-Pant_transferase_sf"/>
</dbReference>
<dbReference type="GO" id="GO:0016740">
    <property type="term" value="F:transferase activity"/>
    <property type="evidence" value="ECO:0007669"/>
    <property type="project" value="UniProtKB-KW"/>
</dbReference>
<dbReference type="Pfam" id="PF01648">
    <property type="entry name" value="ACPS"/>
    <property type="match status" value="1"/>
</dbReference>
<evidence type="ECO:0000259" key="4">
    <source>
        <dbReference type="Pfam" id="PF01648"/>
    </source>
</evidence>
<evidence type="ECO:0000313" key="6">
    <source>
        <dbReference type="EMBL" id="QSP95696.1"/>
    </source>
</evidence>
<dbReference type="Gene3D" id="3.90.470.20">
    <property type="entry name" value="4'-phosphopantetheinyl transferase domain"/>
    <property type="match status" value="1"/>
</dbReference>
<accession>A0ABX7MX61</accession>
<dbReference type="PANTHER" id="PTHR12215:SF10">
    <property type="entry name" value="L-AMINOADIPATE-SEMIALDEHYDE DEHYDROGENASE-PHOSPHOPANTETHEINYL TRANSFERASE"/>
    <property type="match status" value="1"/>
</dbReference>
<keyword evidence="7" id="KW-1185">Reference proteome</keyword>
<dbReference type="Proteomes" id="UP000663555">
    <property type="component" value="Chromosome"/>
</dbReference>
<feature type="domain" description="4'-phosphopantetheinyl transferase N-terminal" evidence="5">
    <location>
        <begin position="47"/>
        <end position="106"/>
    </location>
</feature>
<name>A0ABX7MX61_9GAMM</name>
<sequence>MAGSSSACNPDSAPILWLCRGGEPSVPAPPNWLTGHEHTTLSGLTGPRRHEFLLSRWLIRQALSAASQLPVEACRPVDGRPVRSAAPEGWRLSLSHSQGTAACAISHGFPIGVDIEPLQRRPQWQAIVKRWFSPREQSWLLAENDVFSFLKVWTLKEAWLKATGRGIAGNLQTLEVLPEFELVGDQDEPGWHASIVELPDCLATLVWHQATAGEPDVVIADPPGPEFRLDSCQRQPDGATPILRQTIQPRES</sequence>
<dbReference type="Pfam" id="PF17837">
    <property type="entry name" value="4PPT_N"/>
    <property type="match status" value="1"/>
</dbReference>
<gene>
    <name evidence="6" type="ORF">LPB19_04590</name>
</gene>
<evidence type="ECO:0000256" key="2">
    <source>
        <dbReference type="ARBA" id="ARBA00022679"/>
    </source>
</evidence>
<dbReference type="PANTHER" id="PTHR12215">
    <property type="entry name" value="PHOSPHOPANTETHEINE TRANSFERASE"/>
    <property type="match status" value="1"/>
</dbReference>
<proteinExistence type="inferred from homology"/>
<evidence type="ECO:0000256" key="3">
    <source>
        <dbReference type="SAM" id="MobiDB-lite"/>
    </source>
</evidence>